<accession>A0AAV4BTD8</accession>
<protein>
    <submittedName>
        <fullName evidence="2">Uncharacterized protein</fullName>
    </submittedName>
</protein>
<feature type="chain" id="PRO_5043819927" evidence="1">
    <location>
        <begin position="21"/>
        <end position="151"/>
    </location>
</feature>
<dbReference type="EMBL" id="BLXT01005315">
    <property type="protein sequence ID" value="GFO22048.1"/>
    <property type="molecule type" value="Genomic_DNA"/>
</dbReference>
<comment type="caution">
    <text evidence="2">The sequence shown here is derived from an EMBL/GenBank/DDBJ whole genome shotgun (WGS) entry which is preliminary data.</text>
</comment>
<dbReference type="Proteomes" id="UP000735302">
    <property type="component" value="Unassembled WGS sequence"/>
</dbReference>
<keyword evidence="1" id="KW-0732">Signal</keyword>
<sequence length="151" mass="16744">MKFFSIVKKALLALITSSRWLQVRKHDGKVPKDPRVDSLATVPPTTLMAQPLVTSPWHLQGPFIALSNLLTALCFMKGKNLRSMKVHDNEFSGFQALLQARSSVVGIEPTTERSCRSEGGLASHRATEGPVHKLSRIKQHFIEETLSAGHF</sequence>
<evidence type="ECO:0000313" key="3">
    <source>
        <dbReference type="Proteomes" id="UP000735302"/>
    </source>
</evidence>
<proteinExistence type="predicted"/>
<evidence type="ECO:0000256" key="1">
    <source>
        <dbReference type="SAM" id="SignalP"/>
    </source>
</evidence>
<dbReference type="AlphaFoldDB" id="A0AAV4BTD8"/>
<reference evidence="2 3" key="1">
    <citation type="journal article" date="2021" name="Elife">
        <title>Chloroplast acquisition without the gene transfer in kleptoplastic sea slugs, Plakobranchus ocellatus.</title>
        <authorList>
            <person name="Maeda T."/>
            <person name="Takahashi S."/>
            <person name="Yoshida T."/>
            <person name="Shimamura S."/>
            <person name="Takaki Y."/>
            <person name="Nagai Y."/>
            <person name="Toyoda A."/>
            <person name="Suzuki Y."/>
            <person name="Arimoto A."/>
            <person name="Ishii H."/>
            <person name="Satoh N."/>
            <person name="Nishiyama T."/>
            <person name="Hasebe M."/>
            <person name="Maruyama T."/>
            <person name="Minagawa J."/>
            <person name="Obokata J."/>
            <person name="Shigenobu S."/>
        </authorList>
    </citation>
    <scope>NUCLEOTIDE SEQUENCE [LARGE SCALE GENOMIC DNA]</scope>
</reference>
<name>A0AAV4BTD8_9GAST</name>
<evidence type="ECO:0000313" key="2">
    <source>
        <dbReference type="EMBL" id="GFO22048.1"/>
    </source>
</evidence>
<organism evidence="2 3">
    <name type="scientific">Plakobranchus ocellatus</name>
    <dbReference type="NCBI Taxonomy" id="259542"/>
    <lineage>
        <taxon>Eukaryota</taxon>
        <taxon>Metazoa</taxon>
        <taxon>Spiralia</taxon>
        <taxon>Lophotrochozoa</taxon>
        <taxon>Mollusca</taxon>
        <taxon>Gastropoda</taxon>
        <taxon>Heterobranchia</taxon>
        <taxon>Euthyneura</taxon>
        <taxon>Panpulmonata</taxon>
        <taxon>Sacoglossa</taxon>
        <taxon>Placobranchoidea</taxon>
        <taxon>Plakobranchidae</taxon>
        <taxon>Plakobranchus</taxon>
    </lineage>
</organism>
<gene>
    <name evidence="2" type="ORF">PoB_004855300</name>
</gene>
<keyword evidence="3" id="KW-1185">Reference proteome</keyword>
<feature type="signal peptide" evidence="1">
    <location>
        <begin position="1"/>
        <end position="20"/>
    </location>
</feature>